<dbReference type="InterPro" id="IPR035906">
    <property type="entry name" value="MetI-like_sf"/>
</dbReference>
<evidence type="ECO:0000256" key="1">
    <source>
        <dbReference type="ARBA" id="ARBA00004651"/>
    </source>
</evidence>
<evidence type="ECO:0000259" key="10">
    <source>
        <dbReference type="PROSITE" id="PS50928"/>
    </source>
</evidence>
<evidence type="ECO:0000256" key="2">
    <source>
        <dbReference type="ARBA" id="ARBA00007069"/>
    </source>
</evidence>
<feature type="transmembrane region" description="Helical" evidence="8">
    <location>
        <begin position="88"/>
        <end position="113"/>
    </location>
</feature>
<organism evidence="11 12">
    <name type="scientific">Bacillus tequilensis</name>
    <dbReference type="NCBI Taxonomy" id="227866"/>
    <lineage>
        <taxon>Bacteria</taxon>
        <taxon>Bacillati</taxon>
        <taxon>Bacillota</taxon>
        <taxon>Bacilli</taxon>
        <taxon>Bacillales</taxon>
        <taxon>Bacillaceae</taxon>
        <taxon>Bacillus</taxon>
    </lineage>
</organism>
<dbReference type="GO" id="GO:0005315">
    <property type="term" value="F:phosphate transmembrane transporter activity"/>
    <property type="evidence" value="ECO:0007669"/>
    <property type="project" value="InterPro"/>
</dbReference>
<keyword evidence="6 8" id="KW-1133">Transmembrane helix</keyword>
<dbReference type="InterPro" id="IPR051124">
    <property type="entry name" value="Phosphate_Transport_Permease"/>
</dbReference>
<keyword evidence="9" id="KW-0592">Phosphate transport</keyword>
<dbReference type="GO" id="GO:0005886">
    <property type="term" value="C:plasma membrane"/>
    <property type="evidence" value="ECO:0007669"/>
    <property type="project" value="UniProtKB-SubCell"/>
</dbReference>
<evidence type="ECO:0000256" key="9">
    <source>
        <dbReference type="RuleBase" id="RU363054"/>
    </source>
</evidence>
<proteinExistence type="inferred from homology"/>
<dbReference type="PANTHER" id="PTHR30425:SF2">
    <property type="entry name" value="ABC TRANSPORTER PERMEASE PROTEIN YQGH-RELATED"/>
    <property type="match status" value="1"/>
</dbReference>
<keyword evidence="7 8" id="KW-0472">Membrane</keyword>
<dbReference type="RefSeq" id="WP_167872884.1">
    <property type="nucleotide sequence ID" value="NZ_CP048852.1"/>
</dbReference>
<evidence type="ECO:0000313" key="12">
    <source>
        <dbReference type="Proteomes" id="UP000501914"/>
    </source>
</evidence>
<feature type="domain" description="ABC transmembrane type-1" evidence="10">
    <location>
        <begin position="89"/>
        <end position="300"/>
    </location>
</feature>
<gene>
    <name evidence="11" type="primary">pstC</name>
    <name evidence="11" type="ORF">G4P54_13075</name>
</gene>
<keyword evidence="4 9" id="KW-1003">Cell membrane</keyword>
<comment type="similarity">
    <text evidence="2 9">Belongs to the binding-protein-dependent transport system permease family. CysTW subfamily.</text>
</comment>
<feature type="transmembrane region" description="Helical" evidence="8">
    <location>
        <begin position="282"/>
        <end position="303"/>
    </location>
</feature>
<dbReference type="PROSITE" id="PS50928">
    <property type="entry name" value="ABC_TM1"/>
    <property type="match status" value="1"/>
</dbReference>
<dbReference type="Proteomes" id="UP000501914">
    <property type="component" value="Chromosome"/>
</dbReference>
<feature type="transmembrane region" description="Helical" evidence="8">
    <location>
        <begin position="213"/>
        <end position="234"/>
    </location>
</feature>
<evidence type="ECO:0000313" key="11">
    <source>
        <dbReference type="EMBL" id="QIW80664.1"/>
    </source>
</evidence>
<evidence type="ECO:0000256" key="7">
    <source>
        <dbReference type="ARBA" id="ARBA00023136"/>
    </source>
</evidence>
<protein>
    <recommendedName>
        <fullName evidence="9">Phosphate transport system permease protein</fullName>
    </recommendedName>
</protein>
<evidence type="ECO:0000256" key="6">
    <source>
        <dbReference type="ARBA" id="ARBA00022989"/>
    </source>
</evidence>
<evidence type="ECO:0000256" key="8">
    <source>
        <dbReference type="RuleBase" id="RU363032"/>
    </source>
</evidence>
<dbReference type="InterPro" id="IPR000515">
    <property type="entry name" value="MetI-like"/>
</dbReference>
<feature type="transmembrane region" description="Helical" evidence="8">
    <location>
        <begin position="30"/>
        <end position="52"/>
    </location>
</feature>
<feature type="transmembrane region" description="Helical" evidence="8">
    <location>
        <begin position="165"/>
        <end position="192"/>
    </location>
</feature>
<dbReference type="GO" id="GO:0006817">
    <property type="term" value="P:phosphate ion transport"/>
    <property type="evidence" value="ECO:0007669"/>
    <property type="project" value="UniProtKB-KW"/>
</dbReference>
<dbReference type="EMBL" id="CP048852">
    <property type="protein sequence ID" value="QIW80664.1"/>
    <property type="molecule type" value="Genomic_DNA"/>
</dbReference>
<dbReference type="SUPFAM" id="SSF161098">
    <property type="entry name" value="MetI-like"/>
    <property type="match status" value="1"/>
</dbReference>
<evidence type="ECO:0000256" key="4">
    <source>
        <dbReference type="ARBA" id="ARBA00022475"/>
    </source>
</evidence>
<keyword evidence="3 8" id="KW-0813">Transport</keyword>
<dbReference type="NCBIfam" id="TIGR02138">
    <property type="entry name" value="phosphate_pstC"/>
    <property type="match status" value="1"/>
</dbReference>
<sequence>MINNRENMSVSERLISSRQNRQLDEVRGRMIVTACAFIMIAASVAITIFLGVKGLQSFLVNGVSPIEFLTSLHWNPTDADPKYGVLPFIFGSFAVTILSALIAAPLGIAGAIFMTEIAPNWGKKVLQPVIELLVGIPSVVYGFIGLTVLVPFIAQFKSSGTGHSLLAGTIVLSVMILPTITSISADAMASLPKSLREGSYALGATRWQTIRKVLVPAAFPTLMTAVVLGMARAFGEALAVQMVIGNTRVLPESLFDTAGTLTTIITLNMGHTTYGSVENNTLWSMGLVLLLMSFLFILLIRYLSSRRKV</sequence>
<evidence type="ECO:0000256" key="5">
    <source>
        <dbReference type="ARBA" id="ARBA00022692"/>
    </source>
</evidence>
<evidence type="ECO:0000256" key="3">
    <source>
        <dbReference type="ARBA" id="ARBA00022448"/>
    </source>
</evidence>
<feature type="transmembrane region" description="Helical" evidence="8">
    <location>
        <begin position="125"/>
        <end position="153"/>
    </location>
</feature>
<reference evidence="11 12" key="1">
    <citation type="submission" date="2020-02" db="EMBL/GenBank/DDBJ databases">
        <title>Genome sequencing, annotation and comparative genomic analysis of Bacillus tequilensis EA-CB0015, an effective biological control agent against Pseudocercospora fijiensis in banana plants.</title>
        <authorList>
            <person name="Cuellar-Gaviria T.Z."/>
            <person name="Ju K.-S."/>
            <person name="Villegas-Escobar V."/>
        </authorList>
    </citation>
    <scope>NUCLEOTIDE SEQUENCE [LARGE SCALE GENOMIC DNA]</scope>
    <source>
        <strain evidence="11 12">EA-CB0015</strain>
    </source>
</reference>
<keyword evidence="12" id="KW-1185">Reference proteome</keyword>
<dbReference type="CDD" id="cd06261">
    <property type="entry name" value="TM_PBP2"/>
    <property type="match status" value="1"/>
</dbReference>
<comment type="function">
    <text evidence="9">Part of the binding-protein-dependent transport system for phosphate; probably responsible for the translocation of the substrate across the membrane.</text>
</comment>
<name>A0A6H0WKK9_9BACI</name>
<keyword evidence="5 8" id="KW-0812">Transmembrane</keyword>
<accession>A0A6H0WKK9</accession>
<dbReference type="AlphaFoldDB" id="A0A6H0WKK9"/>
<dbReference type="Gene3D" id="1.10.3720.10">
    <property type="entry name" value="MetI-like"/>
    <property type="match status" value="1"/>
</dbReference>
<comment type="subcellular location">
    <subcellularLocation>
        <location evidence="1 8">Cell membrane</location>
        <topology evidence="1 8">Multi-pass membrane protein</topology>
    </subcellularLocation>
</comment>
<dbReference type="Pfam" id="PF00528">
    <property type="entry name" value="BPD_transp_1"/>
    <property type="match status" value="1"/>
</dbReference>
<dbReference type="PANTHER" id="PTHR30425">
    <property type="entry name" value="PHOSPHATE TRANSPORT SYSTEM PERMEASE PROTEIN PST"/>
    <property type="match status" value="1"/>
</dbReference>
<dbReference type="InterPro" id="IPR011864">
    <property type="entry name" value="Phosphate_PstC"/>
</dbReference>
<dbReference type="KEGG" id="bteq:G4P54_13075"/>